<sequence>MIKIQNLHKSYGSTEILKGIDVELKDGEVLAIIGPSGSGKSTFLRCLNFLEKPERGIIQIDSEEVNLEKYQKSQVVKLRGKTGMVFQNYNLFKNKTALHNVSEPLRLTKKIPKNQAEQIAYEILAEVGLKGKELNYPVALSGGQQQRVGIARALALDPYVILFDEPTSSLDPELVEEVLNVMKAVIKQGRTMIVVTHEMEFAKEVADRVIFMADGHIIEEGTPEEIFENPQNERTKRFLKNYLTLHNLDGDGI</sequence>
<dbReference type="InterPro" id="IPR050086">
    <property type="entry name" value="MetN_ABC_transporter-like"/>
</dbReference>
<dbReference type="SUPFAM" id="SSF52540">
    <property type="entry name" value="P-loop containing nucleoside triphosphate hydrolases"/>
    <property type="match status" value="1"/>
</dbReference>
<dbReference type="EC" id="3.6.3.-" evidence="8"/>
<dbReference type="GO" id="GO:0005886">
    <property type="term" value="C:plasma membrane"/>
    <property type="evidence" value="ECO:0007669"/>
    <property type="project" value="UniProtKB-SubCell"/>
</dbReference>
<evidence type="ECO:0000256" key="2">
    <source>
        <dbReference type="ARBA" id="ARBA00022448"/>
    </source>
</evidence>
<keyword evidence="4" id="KW-0547">Nucleotide-binding</keyword>
<keyword evidence="2" id="KW-0813">Transport</keyword>
<dbReference type="PROSITE" id="PS00211">
    <property type="entry name" value="ABC_TRANSPORTER_1"/>
    <property type="match status" value="1"/>
</dbReference>
<evidence type="ECO:0000259" key="7">
    <source>
        <dbReference type="PROSITE" id="PS50893"/>
    </source>
</evidence>
<dbReference type="InterPro" id="IPR027417">
    <property type="entry name" value="P-loop_NTPase"/>
</dbReference>
<feature type="domain" description="ABC transporter" evidence="7">
    <location>
        <begin position="2"/>
        <end position="239"/>
    </location>
</feature>
<dbReference type="PANTHER" id="PTHR43166:SF35">
    <property type="entry name" value="L-CYSTINE IMPORT ATP-BINDING PROTEIN TCYN"/>
    <property type="match status" value="1"/>
</dbReference>
<gene>
    <name evidence="8" type="primary">yxeO</name>
    <name evidence="8" type="ORF">B857_02925</name>
</gene>
<evidence type="ECO:0000256" key="1">
    <source>
        <dbReference type="ARBA" id="ARBA00004202"/>
    </source>
</evidence>
<comment type="subcellular location">
    <subcellularLocation>
        <location evidence="1">Cell membrane</location>
        <topology evidence="1">Peripheral membrane protein</topology>
    </subcellularLocation>
</comment>
<dbReference type="PIRSF" id="PIRSF039085">
    <property type="entry name" value="ABC_ATPase_HisP"/>
    <property type="match status" value="1"/>
</dbReference>
<proteinExistence type="predicted"/>
<evidence type="ECO:0000313" key="9">
    <source>
        <dbReference type="Proteomes" id="UP000004738"/>
    </source>
</evidence>
<dbReference type="PROSITE" id="PS50893">
    <property type="entry name" value="ABC_TRANSPORTER_2"/>
    <property type="match status" value="1"/>
</dbReference>
<dbReference type="FunFam" id="3.40.50.300:FF:000020">
    <property type="entry name" value="Amino acid ABC transporter ATP-binding component"/>
    <property type="match status" value="1"/>
</dbReference>
<dbReference type="AlphaFoldDB" id="K1KJX3"/>
<dbReference type="InterPro" id="IPR017871">
    <property type="entry name" value="ABC_transporter-like_CS"/>
</dbReference>
<dbReference type="GO" id="GO:0005524">
    <property type="term" value="F:ATP binding"/>
    <property type="evidence" value="ECO:0007669"/>
    <property type="project" value="UniProtKB-KW"/>
</dbReference>
<keyword evidence="9" id="KW-1185">Reference proteome</keyword>
<dbReference type="EMBL" id="AMCK01000017">
    <property type="protein sequence ID" value="EKB44320.1"/>
    <property type="molecule type" value="Genomic_DNA"/>
</dbReference>
<dbReference type="Proteomes" id="UP000004738">
    <property type="component" value="Unassembled WGS sequence"/>
</dbReference>
<dbReference type="SMART" id="SM00382">
    <property type="entry name" value="AAA"/>
    <property type="match status" value="1"/>
</dbReference>
<reference evidence="8 9" key="1">
    <citation type="journal article" date="2012" name="J. Bacteriol.">
        <title>Draft Genome Sequence of Bacillus isronensis Strain B3W22, Isolated from the Upper Atmosphere.</title>
        <authorList>
            <person name="Shivaji S."/>
            <person name="Ara S."/>
            <person name="Singh S.K."/>
            <person name="Bandi S."/>
            <person name="Singh A."/>
            <person name="Pinnaka A.K."/>
        </authorList>
    </citation>
    <scope>NUCLEOTIDE SEQUENCE [LARGE SCALE GENOMIC DNA]</scope>
    <source>
        <strain evidence="8 9">B3W22</strain>
    </source>
</reference>
<dbReference type="InterPro" id="IPR003593">
    <property type="entry name" value="AAA+_ATPase"/>
</dbReference>
<accession>K1KJX3</accession>
<dbReference type="PANTHER" id="PTHR43166">
    <property type="entry name" value="AMINO ACID IMPORT ATP-BINDING PROTEIN"/>
    <property type="match status" value="1"/>
</dbReference>
<keyword evidence="5 8" id="KW-0067">ATP-binding</keyword>
<evidence type="ECO:0000256" key="4">
    <source>
        <dbReference type="ARBA" id="ARBA00022741"/>
    </source>
</evidence>
<dbReference type="GO" id="GO:0016887">
    <property type="term" value="F:ATP hydrolysis activity"/>
    <property type="evidence" value="ECO:0007669"/>
    <property type="project" value="InterPro"/>
</dbReference>
<comment type="caution">
    <text evidence="8">The sequence shown here is derived from an EMBL/GenBank/DDBJ whole genome shotgun (WGS) entry which is preliminary data.</text>
</comment>
<keyword evidence="3" id="KW-1003">Cell membrane</keyword>
<name>K1KJX3_9BACL</name>
<dbReference type="InterPro" id="IPR003439">
    <property type="entry name" value="ABC_transporter-like_ATP-bd"/>
</dbReference>
<dbReference type="PATRIC" id="fig|1224748.3.peg.2897"/>
<dbReference type="Pfam" id="PF00005">
    <property type="entry name" value="ABC_tran"/>
    <property type="match status" value="1"/>
</dbReference>
<dbReference type="GO" id="GO:0015424">
    <property type="term" value="F:ABC-type amino acid transporter activity"/>
    <property type="evidence" value="ECO:0007669"/>
    <property type="project" value="InterPro"/>
</dbReference>
<dbReference type="CDD" id="cd03262">
    <property type="entry name" value="ABC_HisP_GlnQ"/>
    <property type="match status" value="1"/>
</dbReference>
<evidence type="ECO:0000313" key="8">
    <source>
        <dbReference type="EMBL" id="EKB44320.1"/>
    </source>
</evidence>
<organism evidence="8 9">
    <name type="scientific">Solibacillus isronensis B3W22</name>
    <dbReference type="NCBI Taxonomy" id="1224748"/>
    <lineage>
        <taxon>Bacteria</taxon>
        <taxon>Bacillati</taxon>
        <taxon>Bacillota</taxon>
        <taxon>Bacilli</taxon>
        <taxon>Bacillales</taxon>
        <taxon>Caryophanaceae</taxon>
        <taxon>Solibacillus</taxon>
    </lineage>
</organism>
<dbReference type="RefSeq" id="WP_008407528.1">
    <property type="nucleotide sequence ID" value="NZ_AMCK01000017.1"/>
</dbReference>
<dbReference type="Gene3D" id="3.40.50.300">
    <property type="entry name" value="P-loop containing nucleotide triphosphate hydrolases"/>
    <property type="match status" value="1"/>
</dbReference>
<evidence type="ECO:0000256" key="6">
    <source>
        <dbReference type="ARBA" id="ARBA00023136"/>
    </source>
</evidence>
<evidence type="ECO:0000256" key="5">
    <source>
        <dbReference type="ARBA" id="ARBA00022840"/>
    </source>
</evidence>
<dbReference type="InterPro" id="IPR030679">
    <property type="entry name" value="ABC_ATPase_HisP-typ"/>
</dbReference>
<keyword evidence="6" id="KW-0472">Membrane</keyword>
<evidence type="ECO:0000256" key="3">
    <source>
        <dbReference type="ARBA" id="ARBA00022475"/>
    </source>
</evidence>
<keyword evidence="8" id="KW-0378">Hydrolase</keyword>
<protein>
    <submittedName>
        <fullName evidence="8">Putative amino-acid import ATP-binding protein YxeO</fullName>
        <ecNumber evidence="8">3.6.3.-</ecNumber>
    </submittedName>
</protein>